<evidence type="ECO:0000313" key="6">
    <source>
        <dbReference type="Proteomes" id="UP000189701"/>
    </source>
</evidence>
<evidence type="ECO:0000256" key="2">
    <source>
        <dbReference type="ARBA" id="ARBA00022679"/>
    </source>
</evidence>
<dbReference type="Gene3D" id="3.40.50.150">
    <property type="entry name" value="Vaccinia Virus protein VP39"/>
    <property type="match status" value="1"/>
</dbReference>
<reference evidence="7" key="2">
    <citation type="submission" date="2025-08" db="UniProtKB">
        <authorList>
            <consortium name="RefSeq"/>
        </authorList>
    </citation>
    <scope>IDENTIFICATION</scope>
    <source>
        <tissue evidence="7">Leaf</tissue>
    </source>
</reference>
<evidence type="ECO:0000256" key="4">
    <source>
        <dbReference type="SAM" id="MobiDB-lite"/>
    </source>
</evidence>
<evidence type="ECO:0000313" key="7">
    <source>
        <dbReference type="RefSeq" id="XP_009793604.1"/>
    </source>
</evidence>
<dbReference type="GO" id="GO:0008171">
    <property type="term" value="F:O-methyltransferase activity"/>
    <property type="evidence" value="ECO:0007669"/>
    <property type="project" value="InterPro"/>
</dbReference>
<dbReference type="Pfam" id="PF00891">
    <property type="entry name" value="Methyltransf_2"/>
    <property type="match status" value="1"/>
</dbReference>
<feature type="region of interest" description="Disordered" evidence="4">
    <location>
        <begin position="131"/>
        <end position="150"/>
    </location>
</feature>
<evidence type="ECO:0000256" key="1">
    <source>
        <dbReference type="ARBA" id="ARBA00022603"/>
    </source>
</evidence>
<dbReference type="AlphaFoldDB" id="A0A1U7Y2X7"/>
<evidence type="ECO:0000259" key="5">
    <source>
        <dbReference type="Pfam" id="PF00891"/>
    </source>
</evidence>
<feature type="domain" description="O-methyltransferase C-terminal" evidence="5">
    <location>
        <begin position="8"/>
        <end position="124"/>
    </location>
</feature>
<proteinExistence type="predicted"/>
<dbReference type="Proteomes" id="UP000189701">
    <property type="component" value="Unplaced"/>
</dbReference>
<keyword evidence="6" id="KW-1185">Reference proteome</keyword>
<dbReference type="InterPro" id="IPR001077">
    <property type="entry name" value="COMT_C"/>
</dbReference>
<name>A0A1U7Y2X7_NICSY</name>
<protein>
    <submittedName>
        <fullName evidence="7">Tabersonine 16-O-methyltransferase-like</fullName>
    </submittedName>
</protein>
<sequence>MIFPLLLTTYGKSMWDYCAEEPKFGSIFNDVMASDSKLISHLLINSEQCKHVFEGLTSLVDVGGGTETVAMAMAIANAFPRLNCIVVDLPHVIGDQKGITTGNLEFIAWNMFDNIPYANAILLKDHHGFSTKKQSEKGKGRDTSYVLDQR</sequence>
<dbReference type="STRING" id="4096.A0A1U7Y2X7"/>
<gene>
    <name evidence="7" type="primary">LOC104240458</name>
</gene>
<keyword evidence="1" id="KW-0489">Methyltransferase</keyword>
<dbReference type="GO" id="GO:0032259">
    <property type="term" value="P:methylation"/>
    <property type="evidence" value="ECO:0007669"/>
    <property type="project" value="UniProtKB-KW"/>
</dbReference>
<reference evidence="6" key="1">
    <citation type="journal article" date="2013" name="Genome Biol.">
        <title>Reference genomes and transcriptomes of Nicotiana sylvestris and Nicotiana tomentosiformis.</title>
        <authorList>
            <person name="Sierro N."/>
            <person name="Battey J.N."/>
            <person name="Ouadi S."/>
            <person name="Bovet L."/>
            <person name="Goepfert S."/>
            <person name="Bakaher N."/>
            <person name="Peitsch M.C."/>
            <person name="Ivanov N.V."/>
        </authorList>
    </citation>
    <scope>NUCLEOTIDE SEQUENCE [LARGE SCALE GENOMIC DNA]</scope>
</reference>
<keyword evidence="2" id="KW-0808">Transferase</keyword>
<feature type="compositionally biased region" description="Basic and acidic residues" evidence="4">
    <location>
        <begin position="131"/>
        <end position="142"/>
    </location>
</feature>
<accession>A0A1U7Y2X7</accession>
<evidence type="ECO:0000256" key="3">
    <source>
        <dbReference type="ARBA" id="ARBA00022691"/>
    </source>
</evidence>
<dbReference type="InterPro" id="IPR029063">
    <property type="entry name" value="SAM-dependent_MTases_sf"/>
</dbReference>
<dbReference type="PANTHER" id="PTHR11746">
    <property type="entry name" value="O-METHYLTRANSFERASE"/>
    <property type="match status" value="1"/>
</dbReference>
<dbReference type="InterPro" id="IPR016461">
    <property type="entry name" value="COMT-like"/>
</dbReference>
<dbReference type="PROSITE" id="PS51683">
    <property type="entry name" value="SAM_OMT_II"/>
    <property type="match status" value="1"/>
</dbReference>
<dbReference type="RefSeq" id="XP_009793604.1">
    <property type="nucleotide sequence ID" value="XM_009795302.1"/>
</dbReference>
<organism evidence="6 7">
    <name type="scientific">Nicotiana sylvestris</name>
    <name type="common">Wood tobacco</name>
    <name type="synonym">South American tobacco</name>
    <dbReference type="NCBI Taxonomy" id="4096"/>
    <lineage>
        <taxon>Eukaryota</taxon>
        <taxon>Viridiplantae</taxon>
        <taxon>Streptophyta</taxon>
        <taxon>Embryophyta</taxon>
        <taxon>Tracheophyta</taxon>
        <taxon>Spermatophyta</taxon>
        <taxon>Magnoliopsida</taxon>
        <taxon>eudicotyledons</taxon>
        <taxon>Gunneridae</taxon>
        <taxon>Pentapetalae</taxon>
        <taxon>asterids</taxon>
        <taxon>lamiids</taxon>
        <taxon>Solanales</taxon>
        <taxon>Solanaceae</taxon>
        <taxon>Nicotianoideae</taxon>
        <taxon>Nicotianeae</taxon>
        <taxon>Nicotiana</taxon>
    </lineage>
</organism>
<keyword evidence="3" id="KW-0949">S-adenosyl-L-methionine</keyword>
<dbReference type="eggNOG" id="KOG3178">
    <property type="taxonomic scope" value="Eukaryota"/>
</dbReference>
<dbReference type="SUPFAM" id="SSF53335">
    <property type="entry name" value="S-adenosyl-L-methionine-dependent methyltransferases"/>
    <property type="match status" value="1"/>
</dbReference>